<name>A0A1H0A7H0_9SPHI</name>
<keyword evidence="1" id="KW-0378">Hydrolase</keyword>
<dbReference type="SFLD" id="SFLDG01129">
    <property type="entry name" value="C1.5:_HAD__Beta-PGM__Phosphata"/>
    <property type="match status" value="1"/>
</dbReference>
<dbReference type="InterPro" id="IPR023198">
    <property type="entry name" value="PGP-like_dom2"/>
</dbReference>
<dbReference type="PANTHER" id="PTHR43611">
    <property type="entry name" value="ALPHA-D-GLUCOSE 1-PHOSPHATE PHOSPHATASE"/>
    <property type="match status" value="1"/>
</dbReference>
<protein>
    <submittedName>
        <fullName evidence="1">Putative hydrolase of the HAD superfamily</fullName>
    </submittedName>
</protein>
<dbReference type="GO" id="GO:0016787">
    <property type="term" value="F:hydrolase activity"/>
    <property type="evidence" value="ECO:0007669"/>
    <property type="project" value="UniProtKB-KW"/>
</dbReference>
<dbReference type="SFLD" id="SFLDS00003">
    <property type="entry name" value="Haloacid_Dehalogenase"/>
    <property type="match status" value="1"/>
</dbReference>
<dbReference type="Proteomes" id="UP000183200">
    <property type="component" value="Unassembled WGS sequence"/>
</dbReference>
<evidence type="ECO:0000313" key="1">
    <source>
        <dbReference type="EMBL" id="SDN29500.1"/>
    </source>
</evidence>
<dbReference type="InterPro" id="IPR023214">
    <property type="entry name" value="HAD_sf"/>
</dbReference>
<organism evidence="1 2">
    <name type="scientific">Pedobacter steynii</name>
    <dbReference type="NCBI Taxonomy" id="430522"/>
    <lineage>
        <taxon>Bacteria</taxon>
        <taxon>Pseudomonadati</taxon>
        <taxon>Bacteroidota</taxon>
        <taxon>Sphingobacteriia</taxon>
        <taxon>Sphingobacteriales</taxon>
        <taxon>Sphingobacteriaceae</taxon>
        <taxon>Pedobacter</taxon>
    </lineage>
</organism>
<dbReference type="InterPro" id="IPR036412">
    <property type="entry name" value="HAD-like_sf"/>
</dbReference>
<dbReference type="Gene3D" id="3.40.50.1000">
    <property type="entry name" value="HAD superfamily/HAD-like"/>
    <property type="match status" value="1"/>
</dbReference>
<reference evidence="2" key="1">
    <citation type="submission" date="2016-10" db="EMBL/GenBank/DDBJ databases">
        <authorList>
            <person name="Varghese N."/>
            <person name="Submissions S."/>
        </authorList>
    </citation>
    <scope>NUCLEOTIDE SEQUENCE [LARGE SCALE GENOMIC DNA]</scope>
    <source>
        <strain evidence="2">DSM 19110</strain>
    </source>
</reference>
<dbReference type="Pfam" id="PF00702">
    <property type="entry name" value="Hydrolase"/>
    <property type="match status" value="1"/>
</dbReference>
<proteinExistence type="predicted"/>
<dbReference type="STRING" id="430522.BFS30_20125"/>
<keyword evidence="2" id="KW-1185">Reference proteome</keyword>
<dbReference type="InterPro" id="IPR006439">
    <property type="entry name" value="HAD-SF_hydro_IA"/>
</dbReference>
<dbReference type="CDD" id="cd02603">
    <property type="entry name" value="HAD_sEH-N_like"/>
    <property type="match status" value="1"/>
</dbReference>
<gene>
    <name evidence="1" type="ORF">SAMN05421820_10718</name>
</gene>
<dbReference type="NCBIfam" id="TIGR01509">
    <property type="entry name" value="HAD-SF-IA-v3"/>
    <property type="match status" value="1"/>
</dbReference>
<accession>A0A1H0A7H0</accession>
<evidence type="ECO:0000313" key="2">
    <source>
        <dbReference type="Proteomes" id="UP000183200"/>
    </source>
</evidence>
<dbReference type="Gene3D" id="1.10.150.240">
    <property type="entry name" value="Putative phosphatase, domain 2"/>
    <property type="match status" value="1"/>
</dbReference>
<dbReference type="SUPFAM" id="SSF56784">
    <property type="entry name" value="HAD-like"/>
    <property type="match status" value="1"/>
</dbReference>
<sequence>MEPTTIKALLLDIGGVLLTNGWDSASRKLAAEHFSIDLKELNDRHRIIFEAYESGKMTLDEYLNLLIFCRERDFSIAQFKDFMYGQSQPYPEMIALIKQLKQKYGLQIIAVNNEGRELNEYRVNQFDLKSIFDIFSSSCFVHTRKPDRDFYTLALDLAQVKKEEVIYVDDRPVFIQAAALLGIPGIQHNNVEMTKLAFAEYGLKV</sequence>
<dbReference type="EMBL" id="FNGY01000007">
    <property type="protein sequence ID" value="SDN29500.1"/>
    <property type="molecule type" value="Genomic_DNA"/>
</dbReference>
<dbReference type="AlphaFoldDB" id="A0A1H0A7H0"/>
<dbReference type="PANTHER" id="PTHR43611:SF3">
    <property type="entry name" value="FLAVIN MONONUCLEOTIDE HYDROLASE 1, CHLOROPLATIC"/>
    <property type="match status" value="1"/>
</dbReference>